<organism evidence="1">
    <name type="scientific">Anguilla anguilla</name>
    <name type="common">European freshwater eel</name>
    <name type="synonym">Muraena anguilla</name>
    <dbReference type="NCBI Taxonomy" id="7936"/>
    <lineage>
        <taxon>Eukaryota</taxon>
        <taxon>Metazoa</taxon>
        <taxon>Chordata</taxon>
        <taxon>Craniata</taxon>
        <taxon>Vertebrata</taxon>
        <taxon>Euteleostomi</taxon>
        <taxon>Actinopterygii</taxon>
        <taxon>Neopterygii</taxon>
        <taxon>Teleostei</taxon>
        <taxon>Anguilliformes</taxon>
        <taxon>Anguillidae</taxon>
        <taxon>Anguilla</taxon>
    </lineage>
</organism>
<evidence type="ECO:0000313" key="1">
    <source>
        <dbReference type="EMBL" id="JAH52117.1"/>
    </source>
</evidence>
<accession>A0A0E9TF71</accession>
<protein>
    <submittedName>
        <fullName evidence="1">Uncharacterized protein</fullName>
    </submittedName>
</protein>
<dbReference type="EMBL" id="GBXM01056460">
    <property type="protein sequence ID" value="JAH52117.1"/>
    <property type="molecule type" value="Transcribed_RNA"/>
</dbReference>
<dbReference type="AlphaFoldDB" id="A0A0E9TF71"/>
<proteinExistence type="predicted"/>
<reference evidence="1" key="2">
    <citation type="journal article" date="2015" name="Fish Shellfish Immunol.">
        <title>Early steps in the European eel (Anguilla anguilla)-Vibrio vulnificus interaction in the gills: Role of the RtxA13 toxin.</title>
        <authorList>
            <person name="Callol A."/>
            <person name="Pajuelo D."/>
            <person name="Ebbesson L."/>
            <person name="Teles M."/>
            <person name="MacKenzie S."/>
            <person name="Amaro C."/>
        </authorList>
    </citation>
    <scope>NUCLEOTIDE SEQUENCE</scope>
</reference>
<name>A0A0E9TF71_ANGAN</name>
<sequence length="50" mass="5903">MRPVYTRLTLNVQPYCLKWGGLDLERVTDQVWFSLHGALYLVDKSSQLYK</sequence>
<reference evidence="1" key="1">
    <citation type="submission" date="2014-11" db="EMBL/GenBank/DDBJ databases">
        <authorList>
            <person name="Amaro Gonzalez C."/>
        </authorList>
    </citation>
    <scope>NUCLEOTIDE SEQUENCE</scope>
</reference>